<name>A0A369US28_9GAMM</name>
<evidence type="ECO:0000313" key="3">
    <source>
        <dbReference type="EMBL" id="RDD83476.1"/>
    </source>
</evidence>
<reference evidence="3 4" key="1">
    <citation type="submission" date="2018-07" db="EMBL/GenBank/DDBJ databases">
        <title>Dyella tabacisoli L4-6T, whole genome shotgun sequence.</title>
        <authorList>
            <person name="Zhou X.-K."/>
            <person name="Li W.-J."/>
            <person name="Duan Y.-Q."/>
        </authorList>
    </citation>
    <scope>NUCLEOTIDE SEQUENCE [LARGE SCALE GENOMIC DNA]</scope>
    <source>
        <strain evidence="3 4">L4-6</strain>
    </source>
</reference>
<dbReference type="Gene3D" id="3.40.710.10">
    <property type="entry name" value="DD-peptidase/beta-lactamase superfamily"/>
    <property type="match status" value="1"/>
</dbReference>
<dbReference type="AlphaFoldDB" id="A0A369US28"/>
<dbReference type="Pfam" id="PF00144">
    <property type="entry name" value="Beta-lactamase"/>
    <property type="match status" value="1"/>
</dbReference>
<dbReference type="EMBL" id="QQAH01000001">
    <property type="protein sequence ID" value="RDD83476.1"/>
    <property type="molecule type" value="Genomic_DNA"/>
</dbReference>
<dbReference type="InterPro" id="IPR001466">
    <property type="entry name" value="Beta-lactam-related"/>
</dbReference>
<evidence type="ECO:0000259" key="2">
    <source>
        <dbReference type="Pfam" id="PF00144"/>
    </source>
</evidence>
<accession>A0A369US28</accession>
<feature type="domain" description="Beta-lactamase-related" evidence="2">
    <location>
        <begin position="3"/>
        <end position="51"/>
    </location>
</feature>
<comment type="caution">
    <text evidence="3">The sequence shown here is derived from an EMBL/GenBank/DDBJ whole genome shotgun (WGS) entry which is preliminary data.</text>
</comment>
<dbReference type="InterPro" id="IPR012338">
    <property type="entry name" value="Beta-lactam/transpept-like"/>
</dbReference>
<evidence type="ECO:0000313" key="4">
    <source>
        <dbReference type="Proteomes" id="UP000253782"/>
    </source>
</evidence>
<dbReference type="Proteomes" id="UP000253782">
    <property type="component" value="Unassembled WGS sequence"/>
</dbReference>
<protein>
    <recommendedName>
        <fullName evidence="2">Beta-lactamase-related domain-containing protein</fullName>
    </recommendedName>
</protein>
<gene>
    <name evidence="3" type="ORF">DVJ77_02545</name>
</gene>
<evidence type="ECO:0000256" key="1">
    <source>
        <dbReference type="SAM" id="MobiDB-lite"/>
    </source>
</evidence>
<feature type="region of interest" description="Disordered" evidence="1">
    <location>
        <begin position="51"/>
        <end position="74"/>
    </location>
</feature>
<keyword evidence="4" id="KW-1185">Reference proteome</keyword>
<sequence>MWTGVMQWVEQGKLDLDQDVTIPPCEGKPITLHELVTHTADFEETAKNLCAASPKQQSQHRQSFRRQGSRGAVF</sequence>
<dbReference type="SUPFAM" id="SSF56601">
    <property type="entry name" value="beta-lactamase/transpeptidase-like"/>
    <property type="match status" value="1"/>
</dbReference>
<organism evidence="3 4">
    <name type="scientific">Dyella tabacisoli</name>
    <dbReference type="NCBI Taxonomy" id="2282381"/>
    <lineage>
        <taxon>Bacteria</taxon>
        <taxon>Pseudomonadati</taxon>
        <taxon>Pseudomonadota</taxon>
        <taxon>Gammaproteobacteria</taxon>
        <taxon>Lysobacterales</taxon>
        <taxon>Rhodanobacteraceae</taxon>
        <taxon>Dyella</taxon>
    </lineage>
</organism>
<dbReference type="OrthoDB" id="119951at2"/>
<proteinExistence type="predicted"/>